<dbReference type="Proteomes" id="UP001500279">
    <property type="component" value="Unassembled WGS sequence"/>
</dbReference>
<evidence type="ECO:0008006" key="4">
    <source>
        <dbReference type="Google" id="ProtNLM"/>
    </source>
</evidence>
<reference evidence="3" key="1">
    <citation type="journal article" date="2019" name="Int. J. Syst. Evol. Microbiol.">
        <title>The Global Catalogue of Microorganisms (GCM) 10K type strain sequencing project: providing services to taxonomists for standard genome sequencing and annotation.</title>
        <authorList>
            <consortium name="The Broad Institute Genomics Platform"/>
            <consortium name="The Broad Institute Genome Sequencing Center for Infectious Disease"/>
            <person name="Wu L."/>
            <person name="Ma J."/>
        </authorList>
    </citation>
    <scope>NUCLEOTIDE SEQUENCE [LARGE SCALE GENOMIC DNA]</scope>
    <source>
        <strain evidence="3">JCM 15503</strain>
    </source>
</reference>
<organism evidence="2 3">
    <name type="scientific">Ideonella azotifigens</name>
    <dbReference type="NCBI Taxonomy" id="513160"/>
    <lineage>
        <taxon>Bacteria</taxon>
        <taxon>Pseudomonadati</taxon>
        <taxon>Pseudomonadota</taxon>
        <taxon>Betaproteobacteria</taxon>
        <taxon>Burkholderiales</taxon>
        <taxon>Sphaerotilaceae</taxon>
        <taxon>Ideonella</taxon>
    </lineage>
</organism>
<dbReference type="EMBL" id="BAAAEW010000008">
    <property type="protein sequence ID" value="GAA0748646.1"/>
    <property type="molecule type" value="Genomic_DNA"/>
</dbReference>
<keyword evidence="3" id="KW-1185">Reference proteome</keyword>
<feature type="region of interest" description="Disordered" evidence="1">
    <location>
        <begin position="1"/>
        <end position="22"/>
    </location>
</feature>
<evidence type="ECO:0000313" key="2">
    <source>
        <dbReference type="EMBL" id="GAA0748646.1"/>
    </source>
</evidence>
<protein>
    <recommendedName>
        <fullName evidence="4">TonB C-terminal domain-containing protein</fullName>
    </recommendedName>
</protein>
<comment type="caution">
    <text evidence="2">The sequence shown here is derived from an EMBL/GenBank/DDBJ whole genome shotgun (WGS) entry which is preliminary data.</text>
</comment>
<evidence type="ECO:0000313" key="3">
    <source>
        <dbReference type="Proteomes" id="UP001500279"/>
    </source>
</evidence>
<sequence length="206" mass="22411">MHCIEPQDDDEMPGDTADVADPGAWRISPGAWRGGWATTISVTMMAGLVTSLPGVLTGCTTLLPAPVPSTEAAEATRSGKAVDAPVAGNASPSVPLPPARNWDEYRERAARRLVEANPERIYHGAVPEPLLAIPVLEIELKADGQVVHINVLRQPSQARDTVKIAMDAVYKAAPYGDVHKLPKPWKFTEVFLFNEDRQFKPRTLDQ</sequence>
<evidence type="ECO:0000256" key="1">
    <source>
        <dbReference type="SAM" id="MobiDB-lite"/>
    </source>
</evidence>
<proteinExistence type="predicted"/>
<feature type="compositionally biased region" description="Acidic residues" evidence="1">
    <location>
        <begin position="1"/>
        <end position="13"/>
    </location>
</feature>
<dbReference type="RefSeq" id="WP_231011351.1">
    <property type="nucleotide sequence ID" value="NZ_BAAAEW010000008.1"/>
</dbReference>
<name>A0ABP3V5F2_9BURK</name>
<accession>A0ABP3V5F2</accession>
<gene>
    <name evidence="2" type="ORF">GCM10009107_18410</name>
</gene>
<feature type="region of interest" description="Disordered" evidence="1">
    <location>
        <begin position="70"/>
        <end position="95"/>
    </location>
</feature>